<feature type="transmembrane region" description="Helical" evidence="1">
    <location>
        <begin position="84"/>
        <end position="108"/>
    </location>
</feature>
<dbReference type="EMBL" id="MU250565">
    <property type="protein sequence ID" value="KAG7440910.1"/>
    <property type="molecule type" value="Genomic_DNA"/>
</dbReference>
<keyword evidence="1" id="KW-1133">Transmembrane helix</keyword>
<organism evidence="2 3">
    <name type="scientific">Guyanagaster necrorhizus</name>
    <dbReference type="NCBI Taxonomy" id="856835"/>
    <lineage>
        <taxon>Eukaryota</taxon>
        <taxon>Fungi</taxon>
        <taxon>Dikarya</taxon>
        <taxon>Basidiomycota</taxon>
        <taxon>Agaricomycotina</taxon>
        <taxon>Agaricomycetes</taxon>
        <taxon>Agaricomycetidae</taxon>
        <taxon>Agaricales</taxon>
        <taxon>Marasmiineae</taxon>
        <taxon>Physalacriaceae</taxon>
        <taxon>Guyanagaster</taxon>
    </lineage>
</organism>
<proteinExistence type="predicted"/>
<dbReference type="GeneID" id="66100176"/>
<evidence type="ECO:0000313" key="2">
    <source>
        <dbReference type="EMBL" id="KAG7440910.1"/>
    </source>
</evidence>
<dbReference type="Proteomes" id="UP000812287">
    <property type="component" value="Unassembled WGS sequence"/>
</dbReference>
<gene>
    <name evidence="2" type="ORF">BT62DRAFT_1012133</name>
</gene>
<keyword evidence="1" id="KW-0812">Transmembrane</keyword>
<keyword evidence="3" id="KW-1185">Reference proteome</keyword>
<evidence type="ECO:0000256" key="1">
    <source>
        <dbReference type="SAM" id="Phobius"/>
    </source>
</evidence>
<sequence>MDVVHHSALFLVEQSFLTTPTSTNLPLRRRGGLLYRSLYEINLGLVLALCFLHNRKIAGLALPPDSVPSTKCGLRSGRYPDLWMYVHFISVTMVDPIHLVAILLNLVFKRKWGISMRQSTYNEMIHLGPLERDVRVAEQRR</sequence>
<comment type="caution">
    <text evidence="2">The sequence shown here is derived from an EMBL/GenBank/DDBJ whole genome shotgun (WGS) entry which is preliminary data.</text>
</comment>
<reference evidence="2" key="1">
    <citation type="submission" date="2020-11" db="EMBL/GenBank/DDBJ databases">
        <title>Adaptations for nitrogen fixation in a non-lichenized fungal sporocarp promotes dispersal by wood-feeding termites.</title>
        <authorList>
            <consortium name="DOE Joint Genome Institute"/>
            <person name="Koch R.A."/>
            <person name="Yoon G."/>
            <person name="Arayal U."/>
            <person name="Lail K."/>
            <person name="Amirebrahimi M."/>
            <person name="Labutti K."/>
            <person name="Lipzen A."/>
            <person name="Riley R."/>
            <person name="Barry K."/>
            <person name="Henrissat B."/>
            <person name="Grigoriev I.V."/>
            <person name="Herr J.R."/>
            <person name="Aime M.C."/>
        </authorList>
    </citation>
    <scope>NUCLEOTIDE SEQUENCE</scope>
    <source>
        <strain evidence="2">MCA 3950</strain>
    </source>
</reference>
<accession>A0A9P7VIC9</accession>
<name>A0A9P7VIC9_9AGAR</name>
<dbReference type="AlphaFoldDB" id="A0A9P7VIC9"/>
<dbReference type="RefSeq" id="XP_043034410.1">
    <property type="nucleotide sequence ID" value="XM_043177889.1"/>
</dbReference>
<evidence type="ECO:0000313" key="3">
    <source>
        <dbReference type="Proteomes" id="UP000812287"/>
    </source>
</evidence>
<protein>
    <submittedName>
        <fullName evidence="2">Uncharacterized protein</fullName>
    </submittedName>
</protein>
<keyword evidence="1" id="KW-0472">Membrane</keyword>